<keyword evidence="4" id="KW-1185">Reference proteome</keyword>
<dbReference type="OrthoDB" id="5966302at2759"/>
<organism evidence="3 4">
    <name type="scientific">Stylophora pistillata</name>
    <name type="common">Smooth cauliflower coral</name>
    <dbReference type="NCBI Taxonomy" id="50429"/>
    <lineage>
        <taxon>Eukaryota</taxon>
        <taxon>Metazoa</taxon>
        <taxon>Cnidaria</taxon>
        <taxon>Anthozoa</taxon>
        <taxon>Hexacorallia</taxon>
        <taxon>Scleractinia</taxon>
        <taxon>Astrocoeniina</taxon>
        <taxon>Pocilloporidae</taxon>
        <taxon>Stylophora</taxon>
    </lineage>
</organism>
<protein>
    <submittedName>
        <fullName evidence="3">Uncharacterized protein</fullName>
    </submittedName>
</protein>
<keyword evidence="1" id="KW-1133">Transmembrane helix</keyword>
<comment type="caution">
    <text evidence="3">The sequence shown here is derived from an EMBL/GenBank/DDBJ whole genome shotgun (WGS) entry which is preliminary data.</text>
</comment>
<evidence type="ECO:0000313" key="4">
    <source>
        <dbReference type="Proteomes" id="UP000225706"/>
    </source>
</evidence>
<proteinExistence type="predicted"/>
<sequence>MEPSVLITGVHVLALAMVAHSTENTCSNCGVCCCVAGNMQVEEQSRGIIRVSQLFNGDFIRGISGADRKPGWCKVEAVYPSTDDTVDTYGGFTAGLMVVDDDFVHQFGKKRKAKQNVPYQLATECDAALNAAGQAFTPISTAFCPHDLSWNVFPNMGGDVSKEEAGTITETVRPKGMRSIMITVAVGGARAGFLLVVLIAVVLYHKKCRRGNKKMQDLQANHPQVNTDNAKA</sequence>
<keyword evidence="1" id="KW-0472">Membrane</keyword>
<accession>A0A2B4R467</accession>
<keyword evidence="2" id="KW-0732">Signal</keyword>
<dbReference type="AlphaFoldDB" id="A0A2B4R467"/>
<keyword evidence="1" id="KW-0812">Transmembrane</keyword>
<reference evidence="4" key="1">
    <citation type="journal article" date="2017" name="bioRxiv">
        <title>Comparative analysis of the genomes of Stylophora pistillata and Acropora digitifera provides evidence for extensive differences between species of corals.</title>
        <authorList>
            <person name="Voolstra C.R."/>
            <person name="Li Y."/>
            <person name="Liew Y.J."/>
            <person name="Baumgarten S."/>
            <person name="Zoccola D."/>
            <person name="Flot J.-F."/>
            <person name="Tambutte S."/>
            <person name="Allemand D."/>
            <person name="Aranda M."/>
        </authorList>
    </citation>
    <scope>NUCLEOTIDE SEQUENCE [LARGE SCALE GENOMIC DNA]</scope>
</reference>
<evidence type="ECO:0000256" key="1">
    <source>
        <dbReference type="SAM" id="Phobius"/>
    </source>
</evidence>
<evidence type="ECO:0000256" key="2">
    <source>
        <dbReference type="SAM" id="SignalP"/>
    </source>
</evidence>
<evidence type="ECO:0000313" key="3">
    <source>
        <dbReference type="EMBL" id="PFX11589.1"/>
    </source>
</evidence>
<dbReference type="EMBL" id="LSMT01002178">
    <property type="protein sequence ID" value="PFX11589.1"/>
    <property type="molecule type" value="Genomic_DNA"/>
</dbReference>
<name>A0A2B4R467_STYPI</name>
<feature type="chain" id="PRO_5013129353" evidence="2">
    <location>
        <begin position="22"/>
        <end position="232"/>
    </location>
</feature>
<feature type="signal peptide" evidence="2">
    <location>
        <begin position="1"/>
        <end position="21"/>
    </location>
</feature>
<dbReference type="Proteomes" id="UP000225706">
    <property type="component" value="Unassembled WGS sequence"/>
</dbReference>
<feature type="transmembrane region" description="Helical" evidence="1">
    <location>
        <begin position="180"/>
        <end position="204"/>
    </location>
</feature>
<gene>
    <name evidence="3" type="ORF">AWC38_SpisGene24616</name>
</gene>